<reference evidence="3" key="2">
    <citation type="submission" date="2015-07" db="EMBL/GenBank/DDBJ databases">
        <authorList>
            <person name="Graham D.E."/>
            <person name="Giannone R.J."/>
            <person name="Gulvik C.A."/>
            <person name="Hettich R.L."/>
            <person name="Klingeman D.M."/>
            <person name="Mahan K.M."/>
            <person name="Parry R.J."/>
            <person name="Spain J.C."/>
        </authorList>
    </citation>
    <scope>NUCLEOTIDE SEQUENCE [LARGE SCALE GENOMIC DNA]</scope>
    <source>
        <strain evidence="3">ATCC 27428</strain>
    </source>
</reference>
<dbReference type="OrthoDB" id="4305932at2"/>
<dbReference type="Proteomes" id="UP000235945">
    <property type="component" value="Unassembled WGS sequence"/>
</dbReference>
<gene>
    <name evidence="2" type="ORF">AF335_25160</name>
    <name evidence="1" type="ORF">FHS36_000523</name>
</gene>
<dbReference type="RefSeq" id="WP_102920750.1">
    <property type="nucleotide sequence ID" value="NZ_JACHJF010000001.1"/>
</dbReference>
<reference evidence="2" key="1">
    <citation type="submission" date="2015-07" db="EMBL/GenBank/DDBJ databases">
        <authorList>
            <person name="Noorani M."/>
        </authorList>
    </citation>
    <scope>NUCLEOTIDE SEQUENCE [LARGE SCALE GENOMIC DNA]</scope>
    <source>
        <strain evidence="2">ATCC 27428</strain>
    </source>
</reference>
<evidence type="ECO:0000313" key="3">
    <source>
        <dbReference type="Proteomes" id="UP000235945"/>
    </source>
</evidence>
<protein>
    <submittedName>
        <fullName evidence="2">Uncharacterized protein</fullName>
    </submittedName>
</protein>
<evidence type="ECO:0000313" key="2">
    <source>
        <dbReference type="EMBL" id="PNE31323.1"/>
    </source>
</evidence>
<evidence type="ECO:0000313" key="1">
    <source>
        <dbReference type="EMBL" id="MBB5117125.1"/>
    </source>
</evidence>
<dbReference type="AlphaFoldDB" id="A0A2N8NRD5"/>
<reference evidence="1 4" key="3">
    <citation type="submission" date="2020-08" db="EMBL/GenBank/DDBJ databases">
        <title>Genomic Encyclopedia of Type Strains, Phase III (KMG-III): the genomes of soil and plant-associated and newly described type strains.</title>
        <authorList>
            <person name="Whitman W."/>
        </authorList>
    </citation>
    <scope>NUCLEOTIDE SEQUENCE [LARGE SCALE GENOMIC DNA]</scope>
    <source>
        <strain evidence="1 4">CECT 3259</strain>
    </source>
</reference>
<dbReference type="Proteomes" id="UP000528608">
    <property type="component" value="Unassembled WGS sequence"/>
</dbReference>
<organism evidence="2 3">
    <name type="scientific">Streptomyces eurocidicus</name>
    <name type="common">Streptoverticillium eurocidicus</name>
    <dbReference type="NCBI Taxonomy" id="66423"/>
    <lineage>
        <taxon>Bacteria</taxon>
        <taxon>Bacillati</taxon>
        <taxon>Actinomycetota</taxon>
        <taxon>Actinomycetes</taxon>
        <taxon>Kitasatosporales</taxon>
        <taxon>Streptomycetaceae</taxon>
        <taxon>Streptomyces</taxon>
    </lineage>
</organism>
<dbReference type="EMBL" id="JACHJF010000001">
    <property type="protein sequence ID" value="MBB5117125.1"/>
    <property type="molecule type" value="Genomic_DNA"/>
</dbReference>
<sequence>MISFNTMSKMTDRPVVATRSFGFPFGSPALSFQGTGLFITGLALINERPTKAPKVTAAAKAQAHAYALEARTTAGAGSAQQHSTMWAFRGLEPWRDPA</sequence>
<keyword evidence="3" id="KW-1185">Reference proteome</keyword>
<name>A0A2N8NRD5_STREU</name>
<proteinExistence type="predicted"/>
<comment type="caution">
    <text evidence="2">The sequence shown here is derived from an EMBL/GenBank/DDBJ whole genome shotgun (WGS) entry which is preliminary data.</text>
</comment>
<accession>A0A2N8NRD5</accession>
<dbReference type="EMBL" id="LGUI01000009">
    <property type="protein sequence ID" value="PNE31323.1"/>
    <property type="molecule type" value="Genomic_DNA"/>
</dbReference>
<evidence type="ECO:0000313" key="4">
    <source>
        <dbReference type="Proteomes" id="UP000528608"/>
    </source>
</evidence>